<gene>
    <name evidence="1" type="ORF">ARALYDRAFT_666896</name>
</gene>
<dbReference type="Gramene" id="Al_scaffold_0005_2931">
    <property type="protein sequence ID" value="Al_scaffold_0005_2931"/>
    <property type="gene ID" value="Al_scaffold_0005_2931"/>
</dbReference>
<dbReference type="eggNOG" id="KOG1339">
    <property type="taxonomic scope" value="Eukaryota"/>
</dbReference>
<sequence>IIFSSFAAELVLKDKVFVYDLVGQRIGWTNANSDCSMSVNVSATSSSRRSEYVNA</sequence>
<keyword evidence="2" id="KW-1185">Reference proteome</keyword>
<dbReference type="HOGENOM" id="CLU_3038503_0_0_1"/>
<accession>D7LWK5</accession>
<dbReference type="Proteomes" id="UP000008694">
    <property type="component" value="Unassembled WGS sequence"/>
</dbReference>
<protein>
    <submittedName>
        <fullName evidence="1">Predicted protein</fullName>
    </submittedName>
</protein>
<evidence type="ECO:0000313" key="1">
    <source>
        <dbReference type="EMBL" id="EFH54574.1"/>
    </source>
</evidence>
<organism evidence="2">
    <name type="scientific">Arabidopsis lyrata subsp. lyrata</name>
    <name type="common">Lyre-leaved rock-cress</name>
    <dbReference type="NCBI Taxonomy" id="81972"/>
    <lineage>
        <taxon>Eukaryota</taxon>
        <taxon>Viridiplantae</taxon>
        <taxon>Streptophyta</taxon>
        <taxon>Embryophyta</taxon>
        <taxon>Tracheophyta</taxon>
        <taxon>Spermatophyta</taxon>
        <taxon>Magnoliopsida</taxon>
        <taxon>eudicotyledons</taxon>
        <taxon>Gunneridae</taxon>
        <taxon>Pentapetalae</taxon>
        <taxon>rosids</taxon>
        <taxon>malvids</taxon>
        <taxon>Brassicales</taxon>
        <taxon>Brassicaceae</taxon>
        <taxon>Camelineae</taxon>
        <taxon>Arabidopsis</taxon>
    </lineage>
</organism>
<proteinExistence type="predicted"/>
<dbReference type="STRING" id="81972.D7LWK5"/>
<dbReference type="EMBL" id="GL348717">
    <property type="protein sequence ID" value="EFH54574.1"/>
    <property type="molecule type" value="Genomic_DNA"/>
</dbReference>
<dbReference type="AlphaFoldDB" id="D7LWK5"/>
<reference evidence="2" key="1">
    <citation type="journal article" date="2011" name="Nat. Genet.">
        <title>The Arabidopsis lyrata genome sequence and the basis of rapid genome size change.</title>
        <authorList>
            <person name="Hu T.T."/>
            <person name="Pattyn P."/>
            <person name="Bakker E.G."/>
            <person name="Cao J."/>
            <person name="Cheng J.-F."/>
            <person name="Clark R.M."/>
            <person name="Fahlgren N."/>
            <person name="Fawcett J.A."/>
            <person name="Grimwood J."/>
            <person name="Gundlach H."/>
            <person name="Haberer G."/>
            <person name="Hollister J.D."/>
            <person name="Ossowski S."/>
            <person name="Ottilar R.P."/>
            <person name="Salamov A.A."/>
            <person name="Schneeberger K."/>
            <person name="Spannagl M."/>
            <person name="Wang X."/>
            <person name="Yang L."/>
            <person name="Nasrallah M.E."/>
            <person name="Bergelson J."/>
            <person name="Carrington J.C."/>
            <person name="Gaut B.S."/>
            <person name="Schmutz J."/>
            <person name="Mayer K.F.X."/>
            <person name="Van de Peer Y."/>
            <person name="Grigoriev I.V."/>
            <person name="Nordborg M."/>
            <person name="Weigel D."/>
            <person name="Guo Y.-L."/>
        </authorList>
    </citation>
    <scope>NUCLEOTIDE SEQUENCE [LARGE SCALE GENOMIC DNA]</scope>
    <source>
        <strain evidence="2">cv. MN47</strain>
    </source>
</reference>
<name>D7LWK5_ARALL</name>
<evidence type="ECO:0000313" key="2">
    <source>
        <dbReference type="Proteomes" id="UP000008694"/>
    </source>
</evidence>
<feature type="non-terminal residue" evidence="1">
    <location>
        <position position="1"/>
    </location>
</feature>